<keyword evidence="9" id="KW-1185">Reference proteome</keyword>
<dbReference type="eggNOG" id="KOG4463">
    <property type="taxonomic scope" value="Eukaryota"/>
</dbReference>
<evidence type="ECO:0000259" key="7">
    <source>
        <dbReference type="PROSITE" id="PS50030"/>
    </source>
</evidence>
<dbReference type="SMART" id="SM00165">
    <property type="entry name" value="UBA"/>
    <property type="match status" value="1"/>
</dbReference>
<dbReference type="Proteomes" id="UP000053201">
    <property type="component" value="Unassembled WGS sequence"/>
</dbReference>
<keyword evidence="2 6" id="KW-0812">Transmembrane</keyword>
<dbReference type="EMBL" id="KQ257454">
    <property type="protein sequence ID" value="KND01529.1"/>
    <property type="molecule type" value="Genomic_DNA"/>
</dbReference>
<accession>A0A0L0HL11</accession>
<comment type="subcellular location">
    <subcellularLocation>
        <location evidence="1">Membrane</location>
        <topology evidence="1">Multi-pass membrane protein</topology>
    </subcellularLocation>
</comment>
<sequence length="304" mass="33170">MLPGGGPSGFYNAPVTKAMILSLGFNTLLATMLDVRHKWHLQLYPHLFVHYQYWRLLTTNLLFPTTSTLLFGSLLLYHFRVLERTWSSNKYAAFAFVSVVCSTLLNLGVMVLAKWSGIKSVAKMPVGPFGLVFAGLYQYLRTVPEPVEGRGAGRGMIMLLGGQLLLSSFPESLVASGCGLLAGAIYEANVGEIKTWRFPRLLQAMARKLVLPLVASATPQDRPSGTTTEDQMRERRERYAASMRGTGGSTAHRVAMAGPPPPPSPDAVAVLEGMGFTRERVLVALRSSNNDVQRAAAALLDSRE</sequence>
<evidence type="ECO:0000313" key="9">
    <source>
        <dbReference type="Proteomes" id="UP000053201"/>
    </source>
</evidence>
<dbReference type="RefSeq" id="XP_016609568.1">
    <property type="nucleotide sequence ID" value="XM_016751602.1"/>
</dbReference>
<dbReference type="VEuPathDB" id="FungiDB:SPPG_03328"/>
<dbReference type="FunCoup" id="A0A0L0HL11">
    <property type="interactions" value="6"/>
</dbReference>
<feature type="transmembrane region" description="Helical" evidence="6">
    <location>
        <begin position="56"/>
        <end position="79"/>
    </location>
</feature>
<dbReference type="OMA" id="NYQDHRP"/>
<evidence type="ECO:0000256" key="4">
    <source>
        <dbReference type="ARBA" id="ARBA00023136"/>
    </source>
</evidence>
<dbReference type="GO" id="GO:0004252">
    <property type="term" value="F:serine-type endopeptidase activity"/>
    <property type="evidence" value="ECO:0007669"/>
    <property type="project" value="TreeGrafter"/>
</dbReference>
<dbReference type="AlphaFoldDB" id="A0A0L0HL11"/>
<dbReference type="PROSITE" id="PS50030">
    <property type="entry name" value="UBA"/>
    <property type="match status" value="1"/>
</dbReference>
<protein>
    <recommendedName>
        <fullName evidence="7">UBA domain-containing protein</fullName>
    </recommendedName>
</protein>
<dbReference type="Gene3D" id="1.20.1540.10">
    <property type="entry name" value="Rhomboid-like"/>
    <property type="match status" value="1"/>
</dbReference>
<keyword evidence="3 6" id="KW-1133">Transmembrane helix</keyword>
<organism evidence="8 9">
    <name type="scientific">Spizellomyces punctatus (strain DAOM BR117)</name>
    <dbReference type="NCBI Taxonomy" id="645134"/>
    <lineage>
        <taxon>Eukaryota</taxon>
        <taxon>Fungi</taxon>
        <taxon>Fungi incertae sedis</taxon>
        <taxon>Chytridiomycota</taxon>
        <taxon>Chytridiomycota incertae sedis</taxon>
        <taxon>Chytridiomycetes</taxon>
        <taxon>Spizellomycetales</taxon>
        <taxon>Spizellomycetaceae</taxon>
        <taxon>Spizellomyces</taxon>
    </lineage>
</organism>
<dbReference type="PANTHER" id="PTHR43066">
    <property type="entry name" value="RHOMBOID-RELATED PROTEIN"/>
    <property type="match status" value="1"/>
</dbReference>
<evidence type="ECO:0000256" key="1">
    <source>
        <dbReference type="ARBA" id="ARBA00004141"/>
    </source>
</evidence>
<dbReference type="InterPro" id="IPR035952">
    <property type="entry name" value="Rhomboid-like_sf"/>
</dbReference>
<dbReference type="PANTHER" id="PTHR43066:SF21">
    <property type="entry name" value="UBIQUITIN-ASSOCIATED DOMAIN-CONTAINING PROTEIN 2"/>
    <property type="match status" value="1"/>
</dbReference>
<gene>
    <name evidence="8" type="ORF">SPPG_03328</name>
</gene>
<dbReference type="Pfam" id="PF00627">
    <property type="entry name" value="UBA"/>
    <property type="match status" value="1"/>
</dbReference>
<feature type="region of interest" description="Disordered" evidence="5">
    <location>
        <begin position="240"/>
        <end position="265"/>
    </location>
</feature>
<dbReference type="Gene3D" id="1.10.8.10">
    <property type="entry name" value="DNA helicase RuvA subunit, C-terminal domain"/>
    <property type="match status" value="1"/>
</dbReference>
<dbReference type="InParanoid" id="A0A0L0HL11"/>
<reference evidence="8 9" key="1">
    <citation type="submission" date="2009-08" db="EMBL/GenBank/DDBJ databases">
        <title>The Genome Sequence of Spizellomyces punctatus strain DAOM BR117.</title>
        <authorList>
            <consortium name="The Broad Institute Genome Sequencing Platform"/>
            <person name="Russ C."/>
            <person name="Cuomo C."/>
            <person name="Shea T."/>
            <person name="Young S.K."/>
            <person name="Zeng Q."/>
            <person name="Koehrsen M."/>
            <person name="Haas B."/>
            <person name="Borodovsky M."/>
            <person name="Guigo R."/>
            <person name="Alvarado L."/>
            <person name="Berlin A."/>
            <person name="Bochicchio J."/>
            <person name="Borenstein D."/>
            <person name="Chapman S."/>
            <person name="Chen Z."/>
            <person name="Engels R."/>
            <person name="Freedman E."/>
            <person name="Gellesch M."/>
            <person name="Goldberg J."/>
            <person name="Griggs A."/>
            <person name="Gujja S."/>
            <person name="Heiman D."/>
            <person name="Hepburn T."/>
            <person name="Howarth C."/>
            <person name="Jen D."/>
            <person name="Larson L."/>
            <person name="Lewis B."/>
            <person name="Mehta T."/>
            <person name="Park D."/>
            <person name="Pearson M."/>
            <person name="Roberts A."/>
            <person name="Saif S."/>
            <person name="Shenoy N."/>
            <person name="Sisk P."/>
            <person name="Stolte C."/>
            <person name="Sykes S."/>
            <person name="Thomson T."/>
            <person name="Walk T."/>
            <person name="White J."/>
            <person name="Yandava C."/>
            <person name="Burger G."/>
            <person name="Gray M.W."/>
            <person name="Holland P.W.H."/>
            <person name="King N."/>
            <person name="Lang F.B.F."/>
            <person name="Roger A.J."/>
            <person name="Ruiz-Trillo I."/>
            <person name="Lander E."/>
            <person name="Nusbaum C."/>
        </authorList>
    </citation>
    <scope>NUCLEOTIDE SEQUENCE [LARGE SCALE GENOMIC DNA]</scope>
    <source>
        <strain evidence="8 9">DAOM BR117</strain>
    </source>
</reference>
<dbReference type="STRING" id="645134.A0A0L0HL11"/>
<dbReference type="OrthoDB" id="272778at2759"/>
<evidence type="ECO:0000256" key="6">
    <source>
        <dbReference type="SAM" id="Phobius"/>
    </source>
</evidence>
<evidence type="ECO:0000256" key="3">
    <source>
        <dbReference type="ARBA" id="ARBA00022989"/>
    </source>
</evidence>
<keyword evidence="4 6" id="KW-0472">Membrane</keyword>
<evidence type="ECO:0000256" key="5">
    <source>
        <dbReference type="SAM" id="MobiDB-lite"/>
    </source>
</evidence>
<dbReference type="InterPro" id="IPR009060">
    <property type="entry name" value="UBA-like_sf"/>
</dbReference>
<dbReference type="GeneID" id="27686855"/>
<dbReference type="SUPFAM" id="SSF46934">
    <property type="entry name" value="UBA-like"/>
    <property type="match status" value="1"/>
</dbReference>
<proteinExistence type="predicted"/>
<name>A0A0L0HL11_SPIPD</name>
<evidence type="ECO:0000313" key="8">
    <source>
        <dbReference type="EMBL" id="KND01529.1"/>
    </source>
</evidence>
<dbReference type="SUPFAM" id="SSF144091">
    <property type="entry name" value="Rhomboid-like"/>
    <property type="match status" value="1"/>
</dbReference>
<feature type="transmembrane region" description="Helical" evidence="6">
    <location>
        <begin position="91"/>
        <end position="113"/>
    </location>
</feature>
<feature type="domain" description="UBA" evidence="7">
    <location>
        <begin position="262"/>
        <end position="302"/>
    </location>
</feature>
<dbReference type="InterPro" id="IPR015940">
    <property type="entry name" value="UBA"/>
</dbReference>
<dbReference type="GO" id="GO:0016020">
    <property type="term" value="C:membrane"/>
    <property type="evidence" value="ECO:0007669"/>
    <property type="project" value="UniProtKB-SubCell"/>
</dbReference>
<evidence type="ECO:0000256" key="2">
    <source>
        <dbReference type="ARBA" id="ARBA00022692"/>
    </source>
</evidence>